<sequence length="181" mass="19119">MLATGSRPGQDGITIAPNNADLVAEPNVGRRDADVSLSRVENVALRNPAAPIPQSSSSTQRPGLGGGVRLHDILLPTPGRVDVVLEPLAADEEYRPQIGQNRLLKGSHAPTGGRPRKLVRSFLVGVGERWVLGSRFCRIELGLALESATHGLVDIAAFSALRQDLHSFGKGGQACPGWQPG</sequence>
<proteinExistence type="predicted"/>
<dbReference type="EMBL" id="GL876977">
    <property type="protein sequence ID" value="KLU91488.1"/>
    <property type="molecule type" value="Genomic_DNA"/>
</dbReference>
<dbReference type="Proteomes" id="UP000011715">
    <property type="component" value="Unassembled WGS sequence"/>
</dbReference>
<evidence type="ECO:0000313" key="1">
    <source>
        <dbReference type="EMBL" id="KLU91488.1"/>
    </source>
</evidence>
<dbReference type="EnsemblFungi" id="MAPG_10006T0">
    <property type="protein sequence ID" value="MAPG_10006T0"/>
    <property type="gene ID" value="MAPG_10006"/>
</dbReference>
<dbReference type="EMBL" id="ADBL01002567">
    <property type="status" value="NOT_ANNOTATED_CDS"/>
    <property type="molecule type" value="Genomic_DNA"/>
</dbReference>
<evidence type="ECO:0000313" key="3">
    <source>
        <dbReference type="Proteomes" id="UP000011715"/>
    </source>
</evidence>
<gene>
    <name evidence="1" type="ORF">MAPG_10006</name>
</gene>
<reference evidence="3" key="1">
    <citation type="submission" date="2010-05" db="EMBL/GenBank/DDBJ databases">
        <title>The genome sequence of Magnaporthe poae strain ATCC 64411.</title>
        <authorList>
            <person name="Ma L.-J."/>
            <person name="Dead R."/>
            <person name="Young S."/>
            <person name="Zeng Q."/>
            <person name="Koehrsen M."/>
            <person name="Alvarado L."/>
            <person name="Berlin A."/>
            <person name="Chapman S.B."/>
            <person name="Chen Z."/>
            <person name="Freedman E."/>
            <person name="Gellesch M."/>
            <person name="Goldberg J."/>
            <person name="Griggs A."/>
            <person name="Gujja S."/>
            <person name="Heilman E.R."/>
            <person name="Heiman D."/>
            <person name="Hepburn T."/>
            <person name="Howarth C."/>
            <person name="Jen D."/>
            <person name="Larson L."/>
            <person name="Mehta T."/>
            <person name="Neiman D."/>
            <person name="Pearson M."/>
            <person name="Roberts A."/>
            <person name="Saif S."/>
            <person name="Shea T."/>
            <person name="Shenoy N."/>
            <person name="Sisk P."/>
            <person name="Stolte C."/>
            <person name="Sykes S."/>
            <person name="Walk T."/>
            <person name="White J."/>
            <person name="Yandava C."/>
            <person name="Haas B."/>
            <person name="Nusbaum C."/>
            <person name="Birren B."/>
        </authorList>
    </citation>
    <scope>NUCLEOTIDE SEQUENCE [LARGE SCALE GENOMIC DNA]</scope>
    <source>
        <strain evidence="3">ATCC 64411 / 73-15</strain>
    </source>
</reference>
<reference evidence="1" key="2">
    <citation type="submission" date="2010-05" db="EMBL/GenBank/DDBJ databases">
        <title>The Genome Sequence of Magnaporthe poae strain ATCC 64411.</title>
        <authorList>
            <consortium name="The Broad Institute Genome Sequencing Platform"/>
            <consortium name="Broad Institute Genome Sequencing Center for Infectious Disease"/>
            <person name="Ma L.-J."/>
            <person name="Dead R."/>
            <person name="Young S."/>
            <person name="Zeng Q."/>
            <person name="Koehrsen M."/>
            <person name="Alvarado L."/>
            <person name="Berlin A."/>
            <person name="Chapman S.B."/>
            <person name="Chen Z."/>
            <person name="Freedman E."/>
            <person name="Gellesch M."/>
            <person name="Goldberg J."/>
            <person name="Griggs A."/>
            <person name="Gujja S."/>
            <person name="Heilman E.R."/>
            <person name="Heiman D."/>
            <person name="Hepburn T."/>
            <person name="Howarth C."/>
            <person name="Jen D."/>
            <person name="Larson L."/>
            <person name="Mehta T."/>
            <person name="Neiman D."/>
            <person name="Pearson M."/>
            <person name="Roberts A."/>
            <person name="Saif S."/>
            <person name="Shea T."/>
            <person name="Shenoy N."/>
            <person name="Sisk P."/>
            <person name="Stolte C."/>
            <person name="Sykes S."/>
            <person name="Walk T."/>
            <person name="White J."/>
            <person name="Yandava C."/>
            <person name="Haas B."/>
            <person name="Nusbaum C."/>
            <person name="Birren B."/>
        </authorList>
    </citation>
    <scope>NUCLEOTIDE SEQUENCE</scope>
    <source>
        <strain evidence="1">ATCC 64411</strain>
    </source>
</reference>
<dbReference type="VEuPathDB" id="FungiDB:MAPG_10006"/>
<reference evidence="1" key="3">
    <citation type="submission" date="2011-03" db="EMBL/GenBank/DDBJ databases">
        <title>Annotation of Magnaporthe poae ATCC 64411.</title>
        <authorList>
            <person name="Ma L.-J."/>
            <person name="Dead R."/>
            <person name="Young S.K."/>
            <person name="Zeng Q."/>
            <person name="Gargeya S."/>
            <person name="Fitzgerald M."/>
            <person name="Haas B."/>
            <person name="Abouelleil A."/>
            <person name="Alvarado L."/>
            <person name="Arachchi H.M."/>
            <person name="Berlin A."/>
            <person name="Brown A."/>
            <person name="Chapman S.B."/>
            <person name="Chen Z."/>
            <person name="Dunbar C."/>
            <person name="Freedman E."/>
            <person name="Gearin G."/>
            <person name="Gellesch M."/>
            <person name="Goldberg J."/>
            <person name="Griggs A."/>
            <person name="Gujja S."/>
            <person name="Heiman D."/>
            <person name="Howarth C."/>
            <person name="Larson L."/>
            <person name="Lui A."/>
            <person name="MacDonald P.J.P."/>
            <person name="Mehta T."/>
            <person name="Montmayeur A."/>
            <person name="Murphy C."/>
            <person name="Neiman D."/>
            <person name="Pearson M."/>
            <person name="Priest M."/>
            <person name="Roberts A."/>
            <person name="Saif S."/>
            <person name="Shea T."/>
            <person name="Shenoy N."/>
            <person name="Sisk P."/>
            <person name="Stolte C."/>
            <person name="Sykes S."/>
            <person name="Yandava C."/>
            <person name="Wortman J."/>
            <person name="Nusbaum C."/>
            <person name="Birren B."/>
        </authorList>
    </citation>
    <scope>NUCLEOTIDE SEQUENCE</scope>
    <source>
        <strain evidence="1">ATCC 64411</strain>
    </source>
</reference>
<dbReference type="AlphaFoldDB" id="A0A0C4EBF9"/>
<keyword evidence="3" id="KW-1185">Reference proteome</keyword>
<protein>
    <submittedName>
        <fullName evidence="1 2">Uncharacterized protein</fullName>
    </submittedName>
</protein>
<accession>A0A0C4EBF9</accession>
<reference evidence="2" key="4">
    <citation type="journal article" date="2015" name="G3 (Bethesda)">
        <title>Genome sequences of three phytopathogenic species of the Magnaporthaceae family of fungi.</title>
        <authorList>
            <person name="Okagaki L.H."/>
            <person name="Nunes C.C."/>
            <person name="Sailsbery J."/>
            <person name="Clay B."/>
            <person name="Brown D."/>
            <person name="John T."/>
            <person name="Oh Y."/>
            <person name="Young N."/>
            <person name="Fitzgerald M."/>
            <person name="Haas B.J."/>
            <person name="Zeng Q."/>
            <person name="Young S."/>
            <person name="Adiconis X."/>
            <person name="Fan L."/>
            <person name="Levin J.Z."/>
            <person name="Mitchell T.K."/>
            <person name="Okubara P.A."/>
            <person name="Farman M.L."/>
            <person name="Kohn L.M."/>
            <person name="Birren B."/>
            <person name="Ma L.-J."/>
            <person name="Dean R.A."/>
        </authorList>
    </citation>
    <scope>NUCLEOTIDE SEQUENCE</scope>
    <source>
        <strain evidence="2">ATCC 64411 / 73-15</strain>
    </source>
</reference>
<organism evidence="2 3">
    <name type="scientific">Magnaporthiopsis poae (strain ATCC 64411 / 73-15)</name>
    <name type="common">Kentucky bluegrass fungus</name>
    <name type="synonym">Magnaporthe poae</name>
    <dbReference type="NCBI Taxonomy" id="644358"/>
    <lineage>
        <taxon>Eukaryota</taxon>
        <taxon>Fungi</taxon>
        <taxon>Dikarya</taxon>
        <taxon>Ascomycota</taxon>
        <taxon>Pezizomycotina</taxon>
        <taxon>Sordariomycetes</taxon>
        <taxon>Sordariomycetidae</taxon>
        <taxon>Magnaporthales</taxon>
        <taxon>Magnaporthaceae</taxon>
        <taxon>Magnaporthiopsis</taxon>
    </lineage>
</organism>
<evidence type="ECO:0000313" key="2">
    <source>
        <dbReference type="EnsemblFungi" id="MAPG_10006T0"/>
    </source>
</evidence>
<reference evidence="2" key="5">
    <citation type="submission" date="2015-06" db="UniProtKB">
        <authorList>
            <consortium name="EnsemblFungi"/>
        </authorList>
    </citation>
    <scope>IDENTIFICATION</scope>
    <source>
        <strain evidence="2">ATCC 64411</strain>
    </source>
</reference>
<name>A0A0C4EBF9_MAGP6</name>